<evidence type="ECO:0000256" key="3">
    <source>
        <dbReference type="ARBA" id="ARBA00058526"/>
    </source>
</evidence>
<accession>A0A5D8Q9S6</accession>
<dbReference type="FunFam" id="3.20.20.60:FF:000009">
    <property type="entry name" value="2-methylisocitrate lyase"/>
    <property type="match status" value="1"/>
</dbReference>
<evidence type="ECO:0000313" key="6">
    <source>
        <dbReference type="Proteomes" id="UP000322976"/>
    </source>
</evidence>
<dbReference type="Gene3D" id="3.20.20.60">
    <property type="entry name" value="Phosphoenolpyruvate-binding domains"/>
    <property type="match status" value="1"/>
</dbReference>
<dbReference type="RefSeq" id="WP_149545668.1">
    <property type="nucleotide sequence ID" value="NZ_VTPS01000013.1"/>
</dbReference>
<dbReference type="GO" id="GO:0046421">
    <property type="term" value="F:methylisocitrate lyase activity"/>
    <property type="evidence" value="ECO:0007669"/>
    <property type="project" value="UniProtKB-ARBA"/>
</dbReference>
<dbReference type="InterPro" id="IPR018523">
    <property type="entry name" value="Isocitrate_lyase_ph_CS"/>
</dbReference>
<comment type="catalytic activity">
    <reaction evidence="2">
        <text>3-hydroxybutane-1,2,3-tricarboxylate = pyruvate + succinate</text>
        <dbReference type="Rhea" id="RHEA:57504"/>
        <dbReference type="ChEBI" id="CHEBI:15361"/>
        <dbReference type="ChEBI" id="CHEBI:30031"/>
        <dbReference type="ChEBI" id="CHEBI:141790"/>
    </reaction>
</comment>
<comment type="similarity">
    <text evidence="1">Belongs to the isocitrate lyase/PEP mutase superfamily. Methylisocitrate lyase family.</text>
</comment>
<keyword evidence="6" id="KW-1185">Reference proteome</keyword>
<dbReference type="PANTHER" id="PTHR42905:SF5">
    <property type="entry name" value="CARBOXYVINYL-CARBOXYPHOSPHONATE PHOSPHORYLMUTASE, CHLOROPLASTIC"/>
    <property type="match status" value="1"/>
</dbReference>
<sequence>MGKGRIIKQYIERKKILVSPGAFNSISAKMVEQAGFPSVYLTGYGAAANLLGAPDIGLLSMSEMVKHLKYMNEAVNIPIIADADTGYGNALNVYRTVKEYEKAGAAAIQLEDQTWPKRCGHMEGKEVISAEEMVGKLKAALDARDDDDTLIIARTDALAPLGFDEAIRRANLYKETGADIIFVEAPPDIEQLKRIPREVNAPILANMIEGGKTPVLSSKQLEEMGFAIVIYPLSALYMMTKAVKDVLTELKEKDTTQGMVDKMISFKEFNEIVELSKIRENEKKYKL</sequence>
<organism evidence="5 6">
    <name type="scientific">Calorimonas adulescens</name>
    <dbReference type="NCBI Taxonomy" id="2606906"/>
    <lineage>
        <taxon>Bacteria</taxon>
        <taxon>Bacillati</taxon>
        <taxon>Bacillota</taxon>
        <taxon>Clostridia</taxon>
        <taxon>Thermoanaerobacterales</taxon>
        <taxon>Thermoanaerobacteraceae</taxon>
        <taxon>Calorimonas</taxon>
    </lineage>
</organism>
<dbReference type="InterPro" id="IPR015813">
    <property type="entry name" value="Pyrv/PenolPyrv_kinase-like_dom"/>
</dbReference>
<dbReference type="Pfam" id="PF13714">
    <property type="entry name" value="PEP_mutase"/>
    <property type="match status" value="1"/>
</dbReference>
<evidence type="ECO:0000313" key="5">
    <source>
        <dbReference type="EMBL" id="TZE81515.1"/>
    </source>
</evidence>
<dbReference type="InterPro" id="IPR039556">
    <property type="entry name" value="ICL/PEPM"/>
</dbReference>
<dbReference type="CDD" id="cd00377">
    <property type="entry name" value="ICL_PEPM"/>
    <property type="match status" value="1"/>
</dbReference>
<dbReference type="InterPro" id="IPR040442">
    <property type="entry name" value="Pyrv_kinase-like_dom_sf"/>
</dbReference>
<evidence type="ECO:0000256" key="1">
    <source>
        <dbReference type="ARBA" id="ARBA00009282"/>
    </source>
</evidence>
<dbReference type="EMBL" id="VTPS01000013">
    <property type="protein sequence ID" value="TZE81515.1"/>
    <property type="molecule type" value="Genomic_DNA"/>
</dbReference>
<dbReference type="SUPFAM" id="SSF51621">
    <property type="entry name" value="Phosphoenolpyruvate/pyruvate domain"/>
    <property type="match status" value="1"/>
</dbReference>
<protein>
    <recommendedName>
        <fullName evidence="4">2-methylisocitrate lyase</fullName>
    </recommendedName>
</protein>
<evidence type="ECO:0000256" key="2">
    <source>
        <dbReference type="ARBA" id="ARBA00051150"/>
    </source>
</evidence>
<gene>
    <name evidence="5" type="ORF">FWJ32_09240</name>
</gene>
<dbReference type="PANTHER" id="PTHR42905">
    <property type="entry name" value="PHOSPHOENOLPYRUVATE CARBOXYLASE"/>
    <property type="match status" value="1"/>
</dbReference>
<reference evidence="5 6" key="1">
    <citation type="submission" date="2019-08" db="EMBL/GenBank/DDBJ databases">
        <title>Calorimonas adulescens gen. nov., sp. nov., an anaerobic thermophilic bacterium from Sakhalin hot spring.</title>
        <authorList>
            <person name="Khomyakova M.A."/>
            <person name="Merkel A.Y."/>
            <person name="Novikov A."/>
            <person name="Bonch-Osmolovskaya E.A."/>
            <person name="Slobodkin A.I."/>
        </authorList>
    </citation>
    <scope>NUCLEOTIDE SEQUENCE [LARGE SCALE GENOMIC DNA]</scope>
    <source>
        <strain evidence="5 6">A05MB</strain>
    </source>
</reference>
<dbReference type="AlphaFoldDB" id="A0A5D8Q9S6"/>
<evidence type="ECO:0000256" key="4">
    <source>
        <dbReference type="ARBA" id="ARBA00073849"/>
    </source>
</evidence>
<dbReference type="Proteomes" id="UP000322976">
    <property type="component" value="Unassembled WGS sequence"/>
</dbReference>
<proteinExistence type="inferred from homology"/>
<comment type="function">
    <text evidence="3">Involved in the methylcitric acid cycle. Catalyzes the cleavage of 2-methylisocitrate to yield pyruvate and succinate.</text>
</comment>
<name>A0A5D8Q9S6_9THEO</name>
<keyword evidence="5" id="KW-0456">Lyase</keyword>
<comment type="caution">
    <text evidence="5">The sequence shown here is derived from an EMBL/GenBank/DDBJ whole genome shotgun (WGS) entry which is preliminary data.</text>
</comment>
<dbReference type="PROSITE" id="PS00161">
    <property type="entry name" value="ISOCITRATE_LYASE"/>
    <property type="match status" value="1"/>
</dbReference>